<dbReference type="EMBL" id="BSEO01000001">
    <property type="protein sequence ID" value="GLJ79289.1"/>
    <property type="molecule type" value="Genomic_DNA"/>
</dbReference>
<keyword evidence="11" id="KW-1185">Reference proteome</keyword>
<dbReference type="Gene3D" id="3.40.50.2300">
    <property type="match status" value="1"/>
</dbReference>
<dbReference type="GO" id="GO:0000156">
    <property type="term" value="F:phosphorelay response regulator activity"/>
    <property type="evidence" value="ECO:0007669"/>
    <property type="project" value="TreeGrafter"/>
</dbReference>
<dbReference type="InterPro" id="IPR036388">
    <property type="entry name" value="WH-like_DNA-bd_sf"/>
</dbReference>
<accession>A0A9W6M2X4</accession>
<reference evidence="10" key="2">
    <citation type="submission" date="2023-01" db="EMBL/GenBank/DDBJ databases">
        <authorList>
            <person name="Sun Q."/>
            <person name="Evtushenko L."/>
        </authorList>
    </citation>
    <scope>NUCLEOTIDE SEQUENCE</scope>
    <source>
        <strain evidence="10">VKM Ac-1447</strain>
    </source>
</reference>
<evidence type="ECO:0000313" key="10">
    <source>
        <dbReference type="EMBL" id="GLJ79289.1"/>
    </source>
</evidence>
<dbReference type="SUPFAM" id="SSF46894">
    <property type="entry name" value="C-terminal effector domain of the bipartite response regulators"/>
    <property type="match status" value="1"/>
</dbReference>
<feature type="domain" description="Response regulatory" evidence="8">
    <location>
        <begin position="2"/>
        <end position="115"/>
    </location>
</feature>
<keyword evidence="2" id="KW-0902">Two-component regulatory system</keyword>
<feature type="DNA-binding region" description="OmpR/PhoB-type" evidence="7">
    <location>
        <begin position="122"/>
        <end position="215"/>
    </location>
</feature>
<feature type="domain" description="OmpR/PhoB-type" evidence="9">
    <location>
        <begin position="122"/>
        <end position="215"/>
    </location>
</feature>
<dbReference type="SMART" id="SM00862">
    <property type="entry name" value="Trans_reg_C"/>
    <property type="match status" value="1"/>
</dbReference>
<dbReference type="Gene3D" id="1.10.10.10">
    <property type="entry name" value="Winged helix-like DNA-binding domain superfamily/Winged helix DNA-binding domain"/>
    <property type="match status" value="1"/>
</dbReference>
<dbReference type="InterPro" id="IPR039420">
    <property type="entry name" value="WalR-like"/>
</dbReference>
<dbReference type="Pfam" id="PF00072">
    <property type="entry name" value="Response_reg"/>
    <property type="match status" value="1"/>
</dbReference>
<dbReference type="CDD" id="cd00383">
    <property type="entry name" value="trans_reg_C"/>
    <property type="match status" value="1"/>
</dbReference>
<dbReference type="InterPro" id="IPR001789">
    <property type="entry name" value="Sig_transdc_resp-reg_receiver"/>
</dbReference>
<dbReference type="PROSITE" id="PS50110">
    <property type="entry name" value="RESPONSE_REGULATORY"/>
    <property type="match status" value="1"/>
</dbReference>
<evidence type="ECO:0000259" key="8">
    <source>
        <dbReference type="PROSITE" id="PS50110"/>
    </source>
</evidence>
<organism evidence="10 11">
    <name type="scientific">Microbacterium imperiale</name>
    <dbReference type="NCBI Taxonomy" id="33884"/>
    <lineage>
        <taxon>Bacteria</taxon>
        <taxon>Bacillati</taxon>
        <taxon>Actinomycetota</taxon>
        <taxon>Actinomycetes</taxon>
        <taxon>Micrococcales</taxon>
        <taxon>Microbacteriaceae</taxon>
        <taxon>Microbacterium</taxon>
    </lineage>
</organism>
<dbReference type="PANTHER" id="PTHR48111:SF1">
    <property type="entry name" value="TWO-COMPONENT RESPONSE REGULATOR ORR33"/>
    <property type="match status" value="1"/>
</dbReference>
<reference evidence="10" key="1">
    <citation type="journal article" date="2014" name="Int. J. Syst. Evol. Microbiol.">
        <title>Complete genome sequence of Corynebacterium casei LMG S-19264T (=DSM 44701T), isolated from a smear-ripened cheese.</title>
        <authorList>
            <consortium name="US DOE Joint Genome Institute (JGI-PGF)"/>
            <person name="Walter F."/>
            <person name="Albersmeier A."/>
            <person name="Kalinowski J."/>
            <person name="Ruckert C."/>
        </authorList>
    </citation>
    <scope>NUCLEOTIDE SEQUENCE</scope>
    <source>
        <strain evidence="10">VKM Ac-1447</strain>
    </source>
</reference>
<dbReference type="PANTHER" id="PTHR48111">
    <property type="entry name" value="REGULATOR OF RPOS"/>
    <property type="match status" value="1"/>
</dbReference>
<dbReference type="InterPro" id="IPR001867">
    <property type="entry name" value="OmpR/PhoB-type_DNA-bd"/>
</dbReference>
<comment type="caution">
    <text evidence="10">The sequence shown here is derived from an EMBL/GenBank/DDBJ whole genome shotgun (WGS) entry which is preliminary data.</text>
</comment>
<dbReference type="PROSITE" id="PS51755">
    <property type="entry name" value="OMPR_PHOB"/>
    <property type="match status" value="1"/>
</dbReference>
<dbReference type="GO" id="GO:0000976">
    <property type="term" value="F:transcription cis-regulatory region binding"/>
    <property type="evidence" value="ECO:0007669"/>
    <property type="project" value="TreeGrafter"/>
</dbReference>
<dbReference type="GO" id="GO:0006355">
    <property type="term" value="P:regulation of DNA-templated transcription"/>
    <property type="evidence" value="ECO:0007669"/>
    <property type="project" value="InterPro"/>
</dbReference>
<keyword evidence="3" id="KW-0805">Transcription regulation</keyword>
<dbReference type="InterPro" id="IPR011006">
    <property type="entry name" value="CheY-like_superfamily"/>
</dbReference>
<evidence type="ECO:0000256" key="1">
    <source>
        <dbReference type="ARBA" id="ARBA00022553"/>
    </source>
</evidence>
<name>A0A9W6M2X4_9MICO</name>
<sequence length="217" mass="24112">MKLLIVEDDPRLGPIMRDVLATDWDVALAGSGEDALAAVETTTFAVMIIDRGLPRTSGLDVIREMRRRRIATPVLILTALGQVHDKVEGLDAGANDYLVKPFDFQELAARLRALTRDDTGVEVGRDIGSWVFYESDLVIESMYGERVSLTETEAALLAVLANEPTRTFSRTQLLARVFAQGESTTTVDTYVHYLRRKTQREIISTVRGRGYRLGDPA</sequence>
<dbReference type="GO" id="GO:0032993">
    <property type="term" value="C:protein-DNA complex"/>
    <property type="evidence" value="ECO:0007669"/>
    <property type="project" value="TreeGrafter"/>
</dbReference>
<dbReference type="GO" id="GO:0005829">
    <property type="term" value="C:cytosol"/>
    <property type="evidence" value="ECO:0007669"/>
    <property type="project" value="TreeGrafter"/>
</dbReference>
<keyword evidence="4 7" id="KW-0238">DNA-binding</keyword>
<evidence type="ECO:0000256" key="5">
    <source>
        <dbReference type="ARBA" id="ARBA00023163"/>
    </source>
</evidence>
<feature type="modified residue" description="4-aspartylphosphate" evidence="6">
    <location>
        <position position="50"/>
    </location>
</feature>
<dbReference type="InterPro" id="IPR016032">
    <property type="entry name" value="Sig_transdc_resp-reg_C-effctor"/>
</dbReference>
<dbReference type="AlphaFoldDB" id="A0A9W6M2X4"/>
<dbReference type="Gene3D" id="6.10.250.690">
    <property type="match status" value="1"/>
</dbReference>
<evidence type="ECO:0000256" key="3">
    <source>
        <dbReference type="ARBA" id="ARBA00023015"/>
    </source>
</evidence>
<evidence type="ECO:0000256" key="6">
    <source>
        <dbReference type="PROSITE-ProRule" id="PRU00169"/>
    </source>
</evidence>
<protein>
    <submittedName>
        <fullName evidence="10">Transcriptional regulator</fullName>
    </submittedName>
</protein>
<gene>
    <name evidence="10" type="ORF">GCM10017586_09710</name>
</gene>
<dbReference type="SUPFAM" id="SSF52172">
    <property type="entry name" value="CheY-like"/>
    <property type="match status" value="1"/>
</dbReference>
<evidence type="ECO:0000256" key="2">
    <source>
        <dbReference type="ARBA" id="ARBA00023012"/>
    </source>
</evidence>
<dbReference type="SMART" id="SM00448">
    <property type="entry name" value="REC"/>
    <property type="match status" value="1"/>
</dbReference>
<evidence type="ECO:0000259" key="9">
    <source>
        <dbReference type="PROSITE" id="PS51755"/>
    </source>
</evidence>
<dbReference type="Proteomes" id="UP001142317">
    <property type="component" value="Unassembled WGS sequence"/>
</dbReference>
<evidence type="ECO:0000256" key="7">
    <source>
        <dbReference type="PROSITE-ProRule" id="PRU01091"/>
    </source>
</evidence>
<keyword evidence="5" id="KW-0804">Transcription</keyword>
<keyword evidence="1 6" id="KW-0597">Phosphoprotein</keyword>
<evidence type="ECO:0000256" key="4">
    <source>
        <dbReference type="ARBA" id="ARBA00023125"/>
    </source>
</evidence>
<evidence type="ECO:0000313" key="11">
    <source>
        <dbReference type="Proteomes" id="UP001142317"/>
    </source>
</evidence>
<dbReference type="Pfam" id="PF00486">
    <property type="entry name" value="Trans_reg_C"/>
    <property type="match status" value="1"/>
</dbReference>
<proteinExistence type="predicted"/>